<evidence type="ECO:0000313" key="7">
    <source>
        <dbReference type="EMBL" id="KAF7832286.1"/>
    </source>
</evidence>
<evidence type="ECO:0000256" key="4">
    <source>
        <dbReference type="ARBA" id="ARBA00023136"/>
    </source>
</evidence>
<proteinExistence type="predicted"/>
<evidence type="ECO:0000256" key="5">
    <source>
        <dbReference type="SAM" id="MobiDB-lite"/>
    </source>
</evidence>
<evidence type="ECO:0000256" key="3">
    <source>
        <dbReference type="ARBA" id="ARBA00022989"/>
    </source>
</evidence>
<feature type="transmembrane region" description="Helical" evidence="6">
    <location>
        <begin position="124"/>
        <end position="142"/>
    </location>
</feature>
<feature type="compositionally biased region" description="Basic and acidic residues" evidence="5">
    <location>
        <begin position="14"/>
        <end position="27"/>
    </location>
</feature>
<feature type="region of interest" description="Disordered" evidence="5">
    <location>
        <begin position="1"/>
        <end position="27"/>
    </location>
</feature>
<evidence type="ECO:0000256" key="6">
    <source>
        <dbReference type="SAM" id="Phobius"/>
    </source>
</evidence>
<dbReference type="EMBL" id="JAAIUW010000005">
    <property type="protein sequence ID" value="KAF7832286.1"/>
    <property type="molecule type" value="Genomic_DNA"/>
</dbReference>
<feature type="transmembrane region" description="Helical" evidence="6">
    <location>
        <begin position="97"/>
        <end position="117"/>
    </location>
</feature>
<comment type="subcellular location">
    <subcellularLocation>
        <location evidence="1">Membrane</location>
        <topology evidence="1">Multi-pass membrane protein</topology>
    </subcellularLocation>
</comment>
<dbReference type="OrthoDB" id="269173at2759"/>
<keyword evidence="8" id="KW-1185">Reference proteome</keyword>
<evidence type="ECO:0000256" key="2">
    <source>
        <dbReference type="ARBA" id="ARBA00022692"/>
    </source>
</evidence>
<protein>
    <submittedName>
        <fullName evidence="7">Transmembrane protein 256-like protein</fullName>
    </submittedName>
</protein>
<comment type="caution">
    <text evidence="7">The sequence shown here is derived from an EMBL/GenBank/DDBJ whole genome shotgun (WGS) entry which is preliminary data.</text>
</comment>
<feature type="transmembrane region" description="Helical" evidence="6">
    <location>
        <begin position="38"/>
        <end position="59"/>
    </location>
</feature>
<evidence type="ECO:0000256" key="1">
    <source>
        <dbReference type="ARBA" id="ARBA00004141"/>
    </source>
</evidence>
<gene>
    <name evidence="7" type="ORF">G2W53_014619</name>
</gene>
<name>A0A835C2X5_9FABA</name>
<keyword evidence="4 6" id="KW-0472">Membrane</keyword>
<organism evidence="7 8">
    <name type="scientific">Senna tora</name>
    <dbReference type="NCBI Taxonomy" id="362788"/>
    <lineage>
        <taxon>Eukaryota</taxon>
        <taxon>Viridiplantae</taxon>
        <taxon>Streptophyta</taxon>
        <taxon>Embryophyta</taxon>
        <taxon>Tracheophyta</taxon>
        <taxon>Spermatophyta</taxon>
        <taxon>Magnoliopsida</taxon>
        <taxon>eudicotyledons</taxon>
        <taxon>Gunneridae</taxon>
        <taxon>Pentapetalae</taxon>
        <taxon>rosids</taxon>
        <taxon>fabids</taxon>
        <taxon>Fabales</taxon>
        <taxon>Fabaceae</taxon>
        <taxon>Caesalpinioideae</taxon>
        <taxon>Cassia clade</taxon>
        <taxon>Senna</taxon>
    </lineage>
</organism>
<dbReference type="PANTHER" id="PTHR43461:SF1">
    <property type="entry name" value="TRANSMEMBRANE PROTEIN 256"/>
    <property type="match status" value="1"/>
</dbReference>
<dbReference type="AlphaFoldDB" id="A0A835C2X5"/>
<evidence type="ECO:0000313" key="8">
    <source>
        <dbReference type="Proteomes" id="UP000634136"/>
    </source>
</evidence>
<keyword evidence="2 6" id="KW-0812">Transmembrane</keyword>
<dbReference type="Proteomes" id="UP000634136">
    <property type="component" value="Unassembled WGS sequence"/>
</dbReference>
<reference evidence="7" key="1">
    <citation type="submission" date="2020-09" db="EMBL/GenBank/DDBJ databases">
        <title>Genome-Enabled Discovery of Anthraquinone Biosynthesis in Senna tora.</title>
        <authorList>
            <person name="Kang S.-H."/>
            <person name="Pandey R.P."/>
            <person name="Lee C.-M."/>
            <person name="Sim J.-S."/>
            <person name="Jeong J.-T."/>
            <person name="Choi B.-S."/>
            <person name="Jung M."/>
            <person name="Ginzburg D."/>
            <person name="Zhao K."/>
            <person name="Won S.Y."/>
            <person name="Oh T.-J."/>
            <person name="Yu Y."/>
            <person name="Kim N.-H."/>
            <person name="Lee O.R."/>
            <person name="Lee T.-H."/>
            <person name="Bashyal P."/>
            <person name="Kim T.-S."/>
            <person name="Lee W.-H."/>
            <person name="Kawkins C."/>
            <person name="Kim C.-K."/>
            <person name="Kim J.S."/>
            <person name="Ahn B.O."/>
            <person name="Rhee S.Y."/>
            <person name="Sohng J.K."/>
        </authorList>
    </citation>
    <scope>NUCLEOTIDE SEQUENCE</scope>
    <source>
        <tissue evidence="7">Leaf</tissue>
    </source>
</reference>
<dbReference type="Pfam" id="PF04241">
    <property type="entry name" value="DUF423"/>
    <property type="match status" value="1"/>
</dbReference>
<accession>A0A835C2X5</accession>
<dbReference type="GO" id="GO:0016020">
    <property type="term" value="C:membrane"/>
    <property type="evidence" value="ECO:0007669"/>
    <property type="project" value="UniProtKB-SubCell"/>
</dbReference>
<keyword evidence="3 6" id="KW-1133">Transmembrane helix</keyword>
<dbReference type="PANTHER" id="PTHR43461">
    <property type="entry name" value="TRANSMEMBRANE PROTEIN 256"/>
    <property type="match status" value="1"/>
</dbReference>
<sequence length="144" mass="15731">MEESLETPLQSTDSTEKRVDSIKSRTTPENRFQMDPQLWQKIAGVFGVAAVALGAYGTHMFKPQNPSYREVWQTALLYHLAHSAALLAAPLAKHPNIFGGLLTAGVLAFSGSCYTAAYLEDKKYSILAPYGGFAFIAAWASLLF</sequence>
<dbReference type="InterPro" id="IPR006696">
    <property type="entry name" value="DUF423"/>
</dbReference>